<sequence length="563" mass="65095">SDDSESDEDVEFDFDSSSEEDSDDSFNDSESDDEESIDEMIASSRAWCRIDLNNIPARPPRFQFKGSSGLTFTVSSPPQPLELYEAYFDDELLDVIVAETNRYASQLLNSRNLGKHSRFRKWFPVTREELRVCFSLLMLQGILKKPNEWLYWSKSRLIETPAFGEIMPGNRFQLVMRMLHFVENTTIQNLEGHPQPLLRKIWPVYQELVKKYHTLYVPERDISVEESLLLFKGRLGWKQYMPLKRARFGIKSFLLCESESGYIWNSIIYTGKGTDLETSSVATESFGMATKVVVKLVEPPLNKGYCITTDNFYTSPELVDFLLKRSTDVYGTTRVTRKNLPPGLATTKLKKGDMLAFQRGKCLLIQWKDKKLVTVLSTVHSAEMVPFIDKRGNQLMKPEAILDYNHTMGGVDRADQMLSSYSVPRKRKKISYKKIFQHLLDEATYNSFVLYQKEGGRASHMDYRLQLVDEIITKYSGNGSAKKKGLPGCPLNIKQLTERHFPLHIPPTEKKREPTRRCIVCYMKRDSKGKNIRKETRIWCRWCEKALCTVPCFERYHTVGSLQ</sequence>
<dbReference type="InterPro" id="IPR029526">
    <property type="entry name" value="PGBD"/>
</dbReference>
<dbReference type="PANTHER" id="PTHR46599:SF3">
    <property type="entry name" value="PIGGYBAC TRANSPOSABLE ELEMENT-DERIVED PROTEIN 4"/>
    <property type="match status" value="1"/>
</dbReference>
<dbReference type="PANTHER" id="PTHR46599">
    <property type="entry name" value="PIGGYBAC TRANSPOSABLE ELEMENT-DERIVED PROTEIN 4"/>
    <property type="match status" value="1"/>
</dbReference>
<protein>
    <submittedName>
        <fullName evidence="4">Putative piggybac transposable element-derived</fullName>
    </submittedName>
</protein>
<organism evidence="4">
    <name type="scientific">Ixodes ricinus</name>
    <name type="common">Common tick</name>
    <name type="synonym">Acarus ricinus</name>
    <dbReference type="NCBI Taxonomy" id="34613"/>
    <lineage>
        <taxon>Eukaryota</taxon>
        <taxon>Metazoa</taxon>
        <taxon>Ecdysozoa</taxon>
        <taxon>Arthropoda</taxon>
        <taxon>Chelicerata</taxon>
        <taxon>Arachnida</taxon>
        <taxon>Acari</taxon>
        <taxon>Parasitiformes</taxon>
        <taxon>Ixodida</taxon>
        <taxon>Ixodoidea</taxon>
        <taxon>Ixodidae</taxon>
        <taxon>Ixodinae</taxon>
        <taxon>Ixodes</taxon>
    </lineage>
</organism>
<dbReference type="EMBL" id="GEGO01006047">
    <property type="protein sequence ID" value="JAR89357.1"/>
    <property type="molecule type" value="Transcribed_RNA"/>
</dbReference>
<dbReference type="InterPro" id="IPR032718">
    <property type="entry name" value="PGBD4_Znf_C"/>
</dbReference>
<dbReference type="AlphaFoldDB" id="A0A147BEZ3"/>
<dbReference type="Pfam" id="PF13843">
    <property type="entry name" value="DDE_Tnp_1_7"/>
    <property type="match status" value="1"/>
</dbReference>
<feature type="region of interest" description="Disordered" evidence="1">
    <location>
        <begin position="1"/>
        <end position="35"/>
    </location>
</feature>
<reference evidence="4" key="1">
    <citation type="journal article" date="2018" name="PLoS Negl. Trop. Dis.">
        <title>Sialome diversity of ticks revealed by RNAseq of single tick salivary glands.</title>
        <authorList>
            <person name="Perner J."/>
            <person name="Kropackova S."/>
            <person name="Kopacek P."/>
            <person name="Ribeiro J.M."/>
        </authorList>
    </citation>
    <scope>NUCLEOTIDE SEQUENCE</scope>
    <source>
        <strain evidence="4">Siblings of single egg batch collected in Ceske Budejovice</strain>
        <tissue evidence="4">Salivary glands</tissue>
    </source>
</reference>
<feature type="non-terminal residue" evidence="4">
    <location>
        <position position="1"/>
    </location>
</feature>
<evidence type="ECO:0000259" key="2">
    <source>
        <dbReference type="Pfam" id="PF13842"/>
    </source>
</evidence>
<feature type="domain" description="PiggyBac transposable element-derived protein 4 C-terminal zinc-finger" evidence="2">
    <location>
        <begin position="509"/>
        <end position="557"/>
    </location>
</feature>
<dbReference type="Pfam" id="PF13842">
    <property type="entry name" value="zf-Tnp_2"/>
    <property type="match status" value="1"/>
</dbReference>
<evidence type="ECO:0000256" key="1">
    <source>
        <dbReference type="SAM" id="MobiDB-lite"/>
    </source>
</evidence>
<accession>A0A147BEZ3</accession>
<name>A0A147BEZ3_IXORI</name>
<evidence type="ECO:0000313" key="4">
    <source>
        <dbReference type="EMBL" id="JAR89357.1"/>
    </source>
</evidence>
<proteinExistence type="predicted"/>
<feature type="domain" description="PiggyBac transposable element-derived protein" evidence="3">
    <location>
        <begin position="80"/>
        <end position="448"/>
    </location>
</feature>
<evidence type="ECO:0000259" key="3">
    <source>
        <dbReference type="Pfam" id="PF13843"/>
    </source>
</evidence>